<comment type="caution">
    <text evidence="2">The sequence shown here is derived from an EMBL/GenBank/DDBJ whole genome shotgun (WGS) entry which is preliminary data.</text>
</comment>
<dbReference type="Pfam" id="PF13614">
    <property type="entry name" value="AAA_31"/>
    <property type="match status" value="1"/>
</dbReference>
<dbReference type="PIRSF" id="PIRSF009320">
    <property type="entry name" value="Nuc_binding_HP_1000"/>
    <property type="match status" value="1"/>
</dbReference>
<organism evidence="2 3">
    <name type="scientific">Hymenobacter jeongseonensis</name>
    <dbReference type="NCBI Taxonomy" id="2791027"/>
    <lineage>
        <taxon>Bacteria</taxon>
        <taxon>Pseudomonadati</taxon>
        <taxon>Bacteroidota</taxon>
        <taxon>Cytophagia</taxon>
        <taxon>Cytophagales</taxon>
        <taxon>Hymenobacteraceae</taxon>
        <taxon>Hymenobacter</taxon>
    </lineage>
</organism>
<dbReference type="SUPFAM" id="SSF52540">
    <property type="entry name" value="P-loop containing nucleoside triphosphate hydrolases"/>
    <property type="match status" value="1"/>
</dbReference>
<protein>
    <submittedName>
        <fullName evidence="2">ParA family protein</fullName>
    </submittedName>
</protein>
<reference evidence="2 3" key="1">
    <citation type="submission" date="2020-11" db="EMBL/GenBank/DDBJ databases">
        <authorList>
            <person name="Kim M.K."/>
        </authorList>
    </citation>
    <scope>NUCLEOTIDE SEQUENCE [LARGE SCALE GENOMIC DNA]</scope>
    <source>
        <strain evidence="2 3">BT683</strain>
    </source>
</reference>
<evidence type="ECO:0000313" key="3">
    <source>
        <dbReference type="Proteomes" id="UP000597617"/>
    </source>
</evidence>
<feature type="domain" description="AAA" evidence="1">
    <location>
        <begin position="1"/>
        <end position="175"/>
    </location>
</feature>
<dbReference type="PANTHER" id="PTHR13696:SF52">
    <property type="entry name" value="PARA FAMILY PROTEIN CT_582"/>
    <property type="match status" value="1"/>
</dbReference>
<dbReference type="PANTHER" id="PTHR13696">
    <property type="entry name" value="P-LOOP CONTAINING NUCLEOSIDE TRIPHOSPHATE HYDROLASE"/>
    <property type="match status" value="1"/>
</dbReference>
<dbReference type="InterPro" id="IPR025669">
    <property type="entry name" value="AAA_dom"/>
</dbReference>
<dbReference type="RefSeq" id="WP_196284248.1">
    <property type="nucleotide sequence ID" value="NZ_JADQDQ010000021.1"/>
</dbReference>
<keyword evidence="3" id="KW-1185">Reference proteome</keyword>
<dbReference type="InterPro" id="IPR027417">
    <property type="entry name" value="P-loop_NTPase"/>
</dbReference>
<proteinExistence type="predicted"/>
<sequence length="259" mass="28377">MQVLTIANRKGGVGKTTSAWAIAHALANRGCRTLLVDCDPQRNLSLILPQLPIDKHIGLVANGEATLAQVMQPVGSQLWLVQATEAIVAAEKVLGTQMDYIMVLKSALDGLEGKMDYVIFDTSPSPHSPLAAAALTASTATFIPVHPEYLSYEGLTSLLDVVARVKKSFNPNLQVGGLFLTRYSSTYRKRLHHEFVDMLRQHETLGPLLMQTTIRENVALAEAQVNRQSLQEYAPSSNAFEDYENLTTEILERLAACTT</sequence>
<dbReference type="Gene3D" id="3.40.50.300">
    <property type="entry name" value="P-loop containing nucleotide triphosphate hydrolases"/>
    <property type="match status" value="1"/>
</dbReference>
<gene>
    <name evidence="2" type="ORF">I2I05_21070</name>
</gene>
<evidence type="ECO:0000259" key="1">
    <source>
        <dbReference type="Pfam" id="PF13614"/>
    </source>
</evidence>
<dbReference type="InterPro" id="IPR050678">
    <property type="entry name" value="DNA_Partitioning_ATPase"/>
</dbReference>
<dbReference type="CDD" id="cd02042">
    <property type="entry name" value="ParAB_family"/>
    <property type="match status" value="1"/>
</dbReference>
<dbReference type="Proteomes" id="UP000597617">
    <property type="component" value="Unassembled WGS sequence"/>
</dbReference>
<evidence type="ECO:0000313" key="2">
    <source>
        <dbReference type="EMBL" id="MBF9239897.1"/>
    </source>
</evidence>
<accession>A0ABS0INE5</accession>
<name>A0ABS0INE5_9BACT</name>
<dbReference type="EMBL" id="JADQDQ010000021">
    <property type="protein sequence ID" value="MBF9239897.1"/>
    <property type="molecule type" value="Genomic_DNA"/>
</dbReference>